<dbReference type="Pfam" id="PF25610">
    <property type="entry name" value="HR1_TOCA"/>
    <property type="match status" value="1"/>
</dbReference>
<sequence>MSTSDAASTITASAVGSASAPGAAALHAHAKTAKQLYAAQLTRLVEKSEEDAALLDQMREFAKKALEIERDAGERLERLAKSYAKVVAKVQGPSALAKSSDAAIDVSNAGAFRQRATAKAFALLVTETEKRARRGIDMADILSKDVIDPLSLFLKEKATATTKYADHWRGTQDTVVSALIALDTARREYEDAVKAHELAVKKHADHLAGKTGVLKSVKQAFSSLTDEERTEKLVAKVSATRRRRLDTRNALVLAHAASNAAQPPYWETDLPAFMKTLDGTFHSTFARALGKHAGAMVTYLESARAGMATVASATDEIDRDAEAAAYVKDHDREFPGASLFTIEPLGDDEVKWDGQSLDVDEAGTKAALAQKLAEMMKRRQIVAKELDQTHKEISGLEQMAKVYEKNPEFGNATNPLDTKLNLEMAVVSLATQLRQIEAQIAVLEKHDISISSIASVQIMSTSISAETLENATLVGGVAGGSASRRVSTALSKSSSMSSIGGGGPTSPRLATMNGLPPVPPVPKGLGKAEVLYGYQAQGDGELTIEAGQTVVVLEADKDGWTK</sequence>
<evidence type="ECO:0008006" key="11">
    <source>
        <dbReference type="Google" id="ProtNLM"/>
    </source>
</evidence>
<feature type="domain" description="F-BAR" evidence="8">
    <location>
        <begin position="30"/>
        <end position="322"/>
    </location>
</feature>
<feature type="coiled-coil region" evidence="5">
    <location>
        <begin position="386"/>
        <end position="446"/>
    </location>
</feature>
<protein>
    <recommendedName>
        <fullName evidence="11">SH3 domain-containing protein</fullName>
    </recommendedName>
</protein>
<dbReference type="SUPFAM" id="SSF50044">
    <property type="entry name" value="SH3-domain"/>
    <property type="match status" value="1"/>
</dbReference>
<dbReference type="InterPro" id="IPR057870">
    <property type="entry name" value="HR1_TOCA"/>
</dbReference>
<evidence type="ECO:0000256" key="1">
    <source>
        <dbReference type="ARBA" id="ARBA00022443"/>
    </source>
</evidence>
<evidence type="ECO:0000313" key="9">
    <source>
        <dbReference type="EMBL" id="KNE73146.1"/>
    </source>
</evidence>
<gene>
    <name evidence="9" type="ORF">AMAG_20693</name>
</gene>
<feature type="region of interest" description="Disordered" evidence="6">
    <location>
        <begin position="490"/>
        <end position="513"/>
    </location>
</feature>
<evidence type="ECO:0000256" key="6">
    <source>
        <dbReference type="SAM" id="MobiDB-lite"/>
    </source>
</evidence>
<dbReference type="OrthoDB" id="8783038at2759"/>
<evidence type="ECO:0000256" key="3">
    <source>
        <dbReference type="PROSITE-ProRule" id="PRU00192"/>
    </source>
</evidence>
<evidence type="ECO:0000256" key="2">
    <source>
        <dbReference type="ARBA" id="ARBA00023054"/>
    </source>
</evidence>
<dbReference type="VEuPathDB" id="FungiDB:AMAG_20693"/>
<dbReference type="EMBL" id="GG745389">
    <property type="protein sequence ID" value="KNE73146.1"/>
    <property type="molecule type" value="Genomic_DNA"/>
</dbReference>
<evidence type="ECO:0000259" key="7">
    <source>
        <dbReference type="PROSITE" id="PS50002"/>
    </source>
</evidence>
<dbReference type="AlphaFoldDB" id="A0A0L0TER2"/>
<dbReference type="PROSITE" id="PS51741">
    <property type="entry name" value="F_BAR"/>
    <property type="match status" value="1"/>
</dbReference>
<dbReference type="Pfam" id="PF00611">
    <property type="entry name" value="FCH"/>
    <property type="match status" value="1"/>
</dbReference>
<dbReference type="PANTHER" id="PTHR15735">
    <property type="entry name" value="FCH AND DOUBLE SH3 DOMAINS PROTEIN"/>
    <property type="match status" value="1"/>
</dbReference>
<evidence type="ECO:0000259" key="8">
    <source>
        <dbReference type="PROSITE" id="PS51741"/>
    </source>
</evidence>
<dbReference type="Gene3D" id="2.30.30.40">
    <property type="entry name" value="SH3 Domains"/>
    <property type="match status" value="1"/>
</dbReference>
<accession>A0A0L0TER2</accession>
<dbReference type="PROSITE" id="PS50002">
    <property type="entry name" value="SH3"/>
    <property type="match status" value="1"/>
</dbReference>
<evidence type="ECO:0000256" key="5">
    <source>
        <dbReference type="SAM" id="Coils"/>
    </source>
</evidence>
<reference evidence="10" key="2">
    <citation type="submission" date="2009-11" db="EMBL/GenBank/DDBJ databases">
        <title>The Genome Sequence of Allomyces macrogynus strain ATCC 38327.</title>
        <authorList>
            <consortium name="The Broad Institute Genome Sequencing Platform"/>
            <person name="Russ C."/>
            <person name="Cuomo C."/>
            <person name="Shea T."/>
            <person name="Young S.K."/>
            <person name="Zeng Q."/>
            <person name="Koehrsen M."/>
            <person name="Haas B."/>
            <person name="Borodovsky M."/>
            <person name="Guigo R."/>
            <person name="Alvarado L."/>
            <person name="Berlin A."/>
            <person name="Borenstein D."/>
            <person name="Chen Z."/>
            <person name="Engels R."/>
            <person name="Freedman E."/>
            <person name="Gellesch M."/>
            <person name="Goldberg J."/>
            <person name="Griggs A."/>
            <person name="Gujja S."/>
            <person name="Heiman D."/>
            <person name="Hepburn T."/>
            <person name="Howarth C."/>
            <person name="Jen D."/>
            <person name="Larson L."/>
            <person name="Lewis B."/>
            <person name="Mehta T."/>
            <person name="Park D."/>
            <person name="Pearson M."/>
            <person name="Roberts A."/>
            <person name="Saif S."/>
            <person name="Shenoy N."/>
            <person name="Sisk P."/>
            <person name="Stolte C."/>
            <person name="Sykes S."/>
            <person name="Walk T."/>
            <person name="White J."/>
            <person name="Yandava C."/>
            <person name="Burger G."/>
            <person name="Gray M.W."/>
            <person name="Holland P.W.H."/>
            <person name="King N."/>
            <person name="Lang F.B.F."/>
            <person name="Roger A.J."/>
            <person name="Ruiz-Trillo I."/>
            <person name="Lander E."/>
            <person name="Nusbaum C."/>
        </authorList>
    </citation>
    <scope>NUCLEOTIDE SEQUENCE [LARGE SCALE GENOMIC DNA]</scope>
    <source>
        <strain evidence="10">ATCC 38327</strain>
    </source>
</reference>
<evidence type="ECO:0000313" key="10">
    <source>
        <dbReference type="Proteomes" id="UP000054350"/>
    </source>
</evidence>
<name>A0A0L0TER2_ALLM3</name>
<dbReference type="Gene3D" id="6.10.140.470">
    <property type="match status" value="1"/>
</dbReference>
<dbReference type="Gene3D" id="1.20.1270.60">
    <property type="entry name" value="Arfaptin homology (AH) domain/BAR domain"/>
    <property type="match status" value="1"/>
</dbReference>
<dbReference type="Pfam" id="PF00018">
    <property type="entry name" value="SH3_1"/>
    <property type="match status" value="1"/>
</dbReference>
<proteinExistence type="predicted"/>
<keyword evidence="10" id="KW-1185">Reference proteome</keyword>
<dbReference type="InterPro" id="IPR031160">
    <property type="entry name" value="F_BAR_dom"/>
</dbReference>
<feature type="non-terminal residue" evidence="9">
    <location>
        <position position="562"/>
    </location>
</feature>
<dbReference type="STRING" id="578462.A0A0L0TER2"/>
<evidence type="ECO:0000256" key="4">
    <source>
        <dbReference type="PROSITE-ProRule" id="PRU01077"/>
    </source>
</evidence>
<feature type="domain" description="SH3" evidence="7">
    <location>
        <begin position="523"/>
        <end position="562"/>
    </location>
</feature>
<dbReference type="InterPro" id="IPR001452">
    <property type="entry name" value="SH3_domain"/>
</dbReference>
<keyword evidence="2 4" id="KW-0175">Coiled coil</keyword>
<dbReference type="OMA" id="VFAAWRC"/>
<dbReference type="SUPFAM" id="SSF103657">
    <property type="entry name" value="BAR/IMD domain-like"/>
    <property type="match status" value="1"/>
</dbReference>
<dbReference type="InterPro" id="IPR027267">
    <property type="entry name" value="AH/BAR_dom_sf"/>
</dbReference>
<reference evidence="9 10" key="1">
    <citation type="submission" date="2009-11" db="EMBL/GenBank/DDBJ databases">
        <title>Annotation of Allomyces macrogynus ATCC 38327.</title>
        <authorList>
            <consortium name="The Broad Institute Genome Sequencing Platform"/>
            <person name="Russ C."/>
            <person name="Cuomo C."/>
            <person name="Burger G."/>
            <person name="Gray M.W."/>
            <person name="Holland P.W.H."/>
            <person name="King N."/>
            <person name="Lang F.B.F."/>
            <person name="Roger A.J."/>
            <person name="Ruiz-Trillo I."/>
            <person name="Young S.K."/>
            <person name="Zeng Q."/>
            <person name="Gargeya S."/>
            <person name="Fitzgerald M."/>
            <person name="Haas B."/>
            <person name="Abouelleil A."/>
            <person name="Alvarado L."/>
            <person name="Arachchi H.M."/>
            <person name="Berlin A."/>
            <person name="Chapman S.B."/>
            <person name="Gearin G."/>
            <person name="Goldberg J."/>
            <person name="Griggs A."/>
            <person name="Gujja S."/>
            <person name="Hansen M."/>
            <person name="Heiman D."/>
            <person name="Howarth C."/>
            <person name="Larimer J."/>
            <person name="Lui A."/>
            <person name="MacDonald P.J.P."/>
            <person name="McCowen C."/>
            <person name="Montmayeur A."/>
            <person name="Murphy C."/>
            <person name="Neiman D."/>
            <person name="Pearson M."/>
            <person name="Priest M."/>
            <person name="Roberts A."/>
            <person name="Saif S."/>
            <person name="Shea T."/>
            <person name="Sisk P."/>
            <person name="Stolte C."/>
            <person name="Sykes S."/>
            <person name="Wortman J."/>
            <person name="Nusbaum C."/>
            <person name="Birren B."/>
        </authorList>
    </citation>
    <scope>NUCLEOTIDE SEQUENCE [LARGE SCALE GENOMIC DNA]</scope>
    <source>
        <strain evidence="9 10">ATCC 38327</strain>
    </source>
</reference>
<keyword evidence="1 3" id="KW-0728">SH3 domain</keyword>
<dbReference type="Proteomes" id="UP000054350">
    <property type="component" value="Unassembled WGS sequence"/>
</dbReference>
<organism evidence="9 10">
    <name type="scientific">Allomyces macrogynus (strain ATCC 38327)</name>
    <name type="common">Allomyces javanicus var. macrogynus</name>
    <dbReference type="NCBI Taxonomy" id="578462"/>
    <lineage>
        <taxon>Eukaryota</taxon>
        <taxon>Fungi</taxon>
        <taxon>Fungi incertae sedis</taxon>
        <taxon>Blastocladiomycota</taxon>
        <taxon>Blastocladiomycetes</taxon>
        <taxon>Blastocladiales</taxon>
        <taxon>Blastocladiaceae</taxon>
        <taxon>Allomyces</taxon>
    </lineage>
</organism>
<dbReference type="eggNOG" id="KOG3565">
    <property type="taxonomic scope" value="Eukaryota"/>
</dbReference>
<dbReference type="InterPro" id="IPR036028">
    <property type="entry name" value="SH3-like_dom_sf"/>
</dbReference>
<dbReference type="PANTHER" id="PTHR15735:SF21">
    <property type="entry name" value="PROTEIN NERVOUS WRECK"/>
    <property type="match status" value="1"/>
</dbReference>
<dbReference type="InterPro" id="IPR001060">
    <property type="entry name" value="FCH_dom"/>
</dbReference>